<evidence type="ECO:0000259" key="12">
    <source>
        <dbReference type="Pfam" id="PF23598"/>
    </source>
</evidence>
<dbReference type="Pfam" id="PF00560">
    <property type="entry name" value="LRR_1"/>
    <property type="match status" value="5"/>
</dbReference>
<evidence type="ECO:0000256" key="9">
    <source>
        <dbReference type="ARBA" id="ARBA00023180"/>
    </source>
</evidence>
<keyword evidence="4 10" id="KW-0812">Transmembrane</keyword>
<dbReference type="SMART" id="SM00369">
    <property type="entry name" value="LRR_TYP"/>
    <property type="match status" value="14"/>
</dbReference>
<dbReference type="Gene3D" id="3.80.10.10">
    <property type="entry name" value="Ribonuclease Inhibitor"/>
    <property type="match status" value="4"/>
</dbReference>
<dbReference type="InterPro" id="IPR051502">
    <property type="entry name" value="RLP_Defense_Trigger"/>
</dbReference>
<dbReference type="SUPFAM" id="SSF52058">
    <property type="entry name" value="L domain-like"/>
    <property type="match status" value="3"/>
</dbReference>
<evidence type="ECO:0000313" key="13">
    <source>
        <dbReference type="EMBL" id="VFU27269.1"/>
    </source>
</evidence>
<feature type="transmembrane region" description="Helical" evidence="10">
    <location>
        <begin position="1050"/>
        <end position="1067"/>
    </location>
</feature>
<comment type="similarity">
    <text evidence="2">Belongs to the RLP family.</text>
</comment>
<feature type="transmembrane region" description="Helical" evidence="10">
    <location>
        <begin position="46"/>
        <end position="66"/>
    </location>
</feature>
<evidence type="ECO:0000259" key="11">
    <source>
        <dbReference type="Pfam" id="PF08263"/>
    </source>
</evidence>
<gene>
    <name evidence="13" type="ORF">SVIM_LOCUS80189</name>
</gene>
<keyword evidence="8 10" id="KW-0472">Membrane</keyword>
<comment type="subcellular location">
    <subcellularLocation>
        <location evidence="1">Cell membrane</location>
        <topology evidence="1">Single-pass type I membrane protein</topology>
    </subcellularLocation>
</comment>
<evidence type="ECO:0000256" key="3">
    <source>
        <dbReference type="ARBA" id="ARBA00022614"/>
    </source>
</evidence>
<name>A0A6N2KGX9_SALVM</name>
<sequence length="1079" mass="120433">MKMDRDFQCEMGIVIWDSGMVRESSTIAIKHSFHKNLFAKGFKMGLSLHISIVPVIMMVVSLQVWLPLGCVEEERIALLQLKDSLNYPNGTSLPSWTKGDVRCCDWESITCNSSTGRVTELYLSDVRNGELGDWYLNASLFLPFQELKYLVLSGNQIAGWVENKECPSSLETLYLSSNNITKVVASGGPTNLSALYLNNITAYGSSFQTSLQSLGAFPNLTKLDLSNNDLRGRILELRNLSSLEELVLDDCSLDENSLQSLGALSSLKNLYLEELSGAIPFRGFLNLKNLELLDLSSNTLNSSNIFQTIGTMTSLRSLLLVECNLNGQLPTSQGFLNLKNLELLDLSYNTLNSSNIFQTIGMMTSLKTLTLQNCSLNGQLPTSQGFLNLKNLELLDLSYNTLNRSNIFQTIGTMTSLRSLLLVECNLNGQLPTSQGFLNLKNLELLDMSFNTLNSSNIFQTIGTMTSLKTLTLRDCSLNGQLPTGLCDLNHLQELDMYDNDLSGFLPPCLANLTSLQQLDLSSNHLKIPMSLSPLYNLSKLKFFSGSGNEIFVEEDDNNPSPKFQLENLFLRSHGQGAGAFPKFLYHQFNLQYLDLTDIQIKGEFPNWLIENNTYLQYLSLQNCSLSGPFILPRSPHMNLSFLTISMNNFQGRIPSEIGAYFPGLKVLIMSDNGFDGIIPSSLGSLSSLQLLDLSNNFLTGRILSDNSLQGQIPGWIGNMYSLEFLDLSWNKLSGPLPPRFAASSKLKYVYLSRNKLQGPIAMEFHDSYGILALDLSHNELTGRIPELIGRLSNLRFLLLSHNNLEGEIPIQLCRLEQLTLVDLSHNYFSGNILSWMISTHPFPSSPIYYDTLSSSQQSFEFTTKNVPLLYSGSTIYYFTGIDFSCNNLTGEIPPEIGNLSMIKVLNLSHNNLIGPIPSTFSNLKEIESLDLSYNKLEGEIPPQLTRLYSLEIFSVAHNNLSGKTPTRDAQFATFDESSYKDNPFLCGQPLPKACDAVIPPSPKPTSANNEDNGGFMDMEVFYVSFGVAYIMVLVVIGVVLYINPYWRQAWFHFIEVSITICYYFMVDNLPIRSKFGFS</sequence>
<dbReference type="InterPro" id="IPR003591">
    <property type="entry name" value="Leu-rich_rpt_typical-subtyp"/>
</dbReference>
<keyword evidence="5" id="KW-0732">Signal</keyword>
<evidence type="ECO:0000256" key="7">
    <source>
        <dbReference type="ARBA" id="ARBA00022989"/>
    </source>
</evidence>
<evidence type="ECO:0000256" key="1">
    <source>
        <dbReference type="ARBA" id="ARBA00004251"/>
    </source>
</evidence>
<dbReference type="Pfam" id="PF08263">
    <property type="entry name" value="LRRNT_2"/>
    <property type="match status" value="1"/>
</dbReference>
<dbReference type="InterPro" id="IPR013210">
    <property type="entry name" value="LRR_N_plant-typ"/>
</dbReference>
<dbReference type="Pfam" id="PF23598">
    <property type="entry name" value="LRR_14"/>
    <property type="match status" value="1"/>
</dbReference>
<dbReference type="GO" id="GO:0005886">
    <property type="term" value="C:plasma membrane"/>
    <property type="evidence" value="ECO:0007669"/>
    <property type="project" value="UniProtKB-SubCell"/>
</dbReference>
<dbReference type="PRINTS" id="PR00019">
    <property type="entry name" value="LEURICHRPT"/>
</dbReference>
<protein>
    <submittedName>
        <fullName evidence="13">Uncharacterized protein</fullName>
    </submittedName>
</protein>
<evidence type="ECO:0000256" key="8">
    <source>
        <dbReference type="ARBA" id="ARBA00023136"/>
    </source>
</evidence>
<keyword evidence="6" id="KW-0677">Repeat</keyword>
<keyword evidence="7 10" id="KW-1133">Transmembrane helix</keyword>
<dbReference type="InterPro" id="IPR032675">
    <property type="entry name" value="LRR_dom_sf"/>
</dbReference>
<reference evidence="13" key="1">
    <citation type="submission" date="2019-03" db="EMBL/GenBank/DDBJ databases">
        <authorList>
            <person name="Mank J."/>
            <person name="Almeida P."/>
        </authorList>
    </citation>
    <scope>NUCLEOTIDE SEQUENCE</scope>
    <source>
        <strain evidence="13">78183</strain>
    </source>
</reference>
<dbReference type="PANTHER" id="PTHR48062:SF21">
    <property type="entry name" value="RECEPTOR-LIKE PROTEIN 12"/>
    <property type="match status" value="1"/>
</dbReference>
<evidence type="ECO:0000256" key="5">
    <source>
        <dbReference type="ARBA" id="ARBA00022729"/>
    </source>
</evidence>
<evidence type="ECO:0000256" key="4">
    <source>
        <dbReference type="ARBA" id="ARBA00022692"/>
    </source>
</evidence>
<dbReference type="Pfam" id="PF13855">
    <property type="entry name" value="LRR_8"/>
    <property type="match status" value="1"/>
</dbReference>
<dbReference type="EMBL" id="CAADRP010000347">
    <property type="protein sequence ID" value="VFU27269.1"/>
    <property type="molecule type" value="Genomic_DNA"/>
</dbReference>
<feature type="transmembrane region" description="Helical" evidence="10">
    <location>
        <begin position="1021"/>
        <end position="1043"/>
    </location>
</feature>
<evidence type="ECO:0000256" key="10">
    <source>
        <dbReference type="SAM" id="Phobius"/>
    </source>
</evidence>
<keyword evidence="9" id="KW-0325">Glycoprotein</keyword>
<dbReference type="FunFam" id="3.80.10.10:FF:000233">
    <property type="entry name" value="Leucine-rich repeat receptor-like protein kinase TDR"/>
    <property type="match status" value="1"/>
</dbReference>
<evidence type="ECO:0000256" key="6">
    <source>
        <dbReference type="ARBA" id="ARBA00022737"/>
    </source>
</evidence>
<feature type="domain" description="Disease resistance R13L4/SHOC-2-like LRR" evidence="12">
    <location>
        <begin position="417"/>
        <end position="651"/>
    </location>
</feature>
<dbReference type="InterPro" id="IPR001611">
    <property type="entry name" value="Leu-rich_rpt"/>
</dbReference>
<feature type="domain" description="Leucine-rich repeat-containing N-terminal plant-type" evidence="11">
    <location>
        <begin position="73"/>
        <end position="112"/>
    </location>
</feature>
<dbReference type="PANTHER" id="PTHR48062">
    <property type="entry name" value="RECEPTOR-LIKE PROTEIN 14"/>
    <property type="match status" value="1"/>
</dbReference>
<evidence type="ECO:0000256" key="2">
    <source>
        <dbReference type="ARBA" id="ARBA00009592"/>
    </source>
</evidence>
<dbReference type="AlphaFoldDB" id="A0A6N2KGX9"/>
<keyword evidence="3" id="KW-0433">Leucine-rich repeat</keyword>
<dbReference type="GO" id="GO:0009791">
    <property type="term" value="P:post-embryonic development"/>
    <property type="evidence" value="ECO:0007669"/>
    <property type="project" value="UniProtKB-ARBA"/>
</dbReference>
<proteinExistence type="inferred from homology"/>
<organism evidence="13">
    <name type="scientific">Salix viminalis</name>
    <name type="common">Common osier</name>
    <name type="synonym">Basket willow</name>
    <dbReference type="NCBI Taxonomy" id="40686"/>
    <lineage>
        <taxon>Eukaryota</taxon>
        <taxon>Viridiplantae</taxon>
        <taxon>Streptophyta</taxon>
        <taxon>Embryophyta</taxon>
        <taxon>Tracheophyta</taxon>
        <taxon>Spermatophyta</taxon>
        <taxon>Magnoliopsida</taxon>
        <taxon>eudicotyledons</taxon>
        <taxon>Gunneridae</taxon>
        <taxon>Pentapetalae</taxon>
        <taxon>rosids</taxon>
        <taxon>fabids</taxon>
        <taxon>Malpighiales</taxon>
        <taxon>Salicaceae</taxon>
        <taxon>Saliceae</taxon>
        <taxon>Salix</taxon>
    </lineage>
</organism>
<dbReference type="PROSITE" id="PS51450">
    <property type="entry name" value="LRR"/>
    <property type="match status" value="2"/>
</dbReference>
<dbReference type="SMART" id="SM00365">
    <property type="entry name" value="LRR_SD22"/>
    <property type="match status" value="9"/>
</dbReference>
<accession>A0A6N2KGX9</accession>
<dbReference type="InterPro" id="IPR055414">
    <property type="entry name" value="LRR_R13L4/SHOC2-like"/>
</dbReference>